<organism evidence="2 3">
    <name type="scientific">Cladobotryum mycophilum</name>
    <dbReference type="NCBI Taxonomy" id="491253"/>
    <lineage>
        <taxon>Eukaryota</taxon>
        <taxon>Fungi</taxon>
        <taxon>Dikarya</taxon>
        <taxon>Ascomycota</taxon>
        <taxon>Pezizomycotina</taxon>
        <taxon>Sordariomycetes</taxon>
        <taxon>Hypocreomycetidae</taxon>
        <taxon>Hypocreales</taxon>
        <taxon>Hypocreaceae</taxon>
        <taxon>Cladobotryum</taxon>
    </lineage>
</organism>
<feature type="domain" description="Thioredoxin" evidence="1">
    <location>
        <begin position="1"/>
        <end position="106"/>
    </location>
</feature>
<dbReference type="EMBL" id="JAVFKD010000001">
    <property type="protein sequence ID" value="KAK5998223.1"/>
    <property type="molecule type" value="Genomic_DNA"/>
</dbReference>
<proteinExistence type="predicted"/>
<dbReference type="Pfam" id="PF00085">
    <property type="entry name" value="Thioredoxin"/>
    <property type="match status" value="1"/>
</dbReference>
<protein>
    <submittedName>
        <fullName evidence="2">Thioredoxin-2</fullName>
    </submittedName>
</protein>
<comment type="caution">
    <text evidence="2">The sequence shown here is derived from an EMBL/GenBank/DDBJ whole genome shotgun (WGS) entry which is preliminary data.</text>
</comment>
<dbReference type="SUPFAM" id="SSF52833">
    <property type="entry name" value="Thioredoxin-like"/>
    <property type="match status" value="1"/>
</dbReference>
<dbReference type="CDD" id="cd02947">
    <property type="entry name" value="TRX_family"/>
    <property type="match status" value="1"/>
</dbReference>
<evidence type="ECO:0000313" key="2">
    <source>
        <dbReference type="EMBL" id="KAK5998223.1"/>
    </source>
</evidence>
<accession>A0ABR0T1I5</accession>
<dbReference type="InterPro" id="IPR036249">
    <property type="entry name" value="Thioredoxin-like_sf"/>
</dbReference>
<dbReference type="InterPro" id="IPR013766">
    <property type="entry name" value="Thioredoxin_domain"/>
</dbReference>
<evidence type="ECO:0000313" key="3">
    <source>
        <dbReference type="Proteomes" id="UP001338125"/>
    </source>
</evidence>
<dbReference type="PANTHER" id="PTHR10438:SF468">
    <property type="entry name" value="THIOREDOXIN-1-RELATED"/>
    <property type="match status" value="1"/>
</dbReference>
<gene>
    <name evidence="2" type="ORF">PT974_00596</name>
</gene>
<name>A0ABR0T1I5_9HYPO</name>
<dbReference type="PANTHER" id="PTHR10438">
    <property type="entry name" value="THIOREDOXIN"/>
    <property type="match status" value="1"/>
</dbReference>
<sequence length="106" mass="11817">MTVHNIQSVGSFKSTIAEHKVVLVDFFALRDSSCKAVAPVIAECSNDEKYKDFYFAKIDVDLLPALCDELHIRGQPTLQLYKDGEKVAQVLEPSPESLTEFLDKGL</sequence>
<keyword evidence="3" id="KW-1185">Reference proteome</keyword>
<reference evidence="2 3" key="1">
    <citation type="submission" date="2024-01" db="EMBL/GenBank/DDBJ databases">
        <title>Complete genome of Cladobotryum mycophilum ATHUM6906.</title>
        <authorList>
            <person name="Christinaki A.C."/>
            <person name="Myridakis A.I."/>
            <person name="Kouvelis V.N."/>
        </authorList>
    </citation>
    <scope>NUCLEOTIDE SEQUENCE [LARGE SCALE GENOMIC DNA]</scope>
    <source>
        <strain evidence="2 3">ATHUM6906</strain>
    </source>
</reference>
<dbReference type="Gene3D" id="3.40.30.10">
    <property type="entry name" value="Glutaredoxin"/>
    <property type="match status" value="1"/>
</dbReference>
<dbReference type="PROSITE" id="PS51352">
    <property type="entry name" value="THIOREDOXIN_2"/>
    <property type="match status" value="1"/>
</dbReference>
<dbReference type="Proteomes" id="UP001338125">
    <property type="component" value="Unassembled WGS sequence"/>
</dbReference>
<evidence type="ECO:0000259" key="1">
    <source>
        <dbReference type="PROSITE" id="PS51352"/>
    </source>
</evidence>
<dbReference type="InterPro" id="IPR050620">
    <property type="entry name" value="Thioredoxin_H-type-like"/>
</dbReference>